<dbReference type="AlphaFoldDB" id="A0A6P3URG4"/>
<keyword evidence="3" id="KW-1185">Reference proteome</keyword>
<reference evidence="4" key="1">
    <citation type="submission" date="2025-08" db="UniProtKB">
        <authorList>
            <consortium name="RefSeq"/>
        </authorList>
    </citation>
    <scope>IDENTIFICATION</scope>
</reference>
<organism evidence="3 4">
    <name type="scientific">Bombus impatiens</name>
    <name type="common">Bumblebee</name>
    <dbReference type="NCBI Taxonomy" id="132113"/>
    <lineage>
        <taxon>Eukaryota</taxon>
        <taxon>Metazoa</taxon>
        <taxon>Ecdysozoa</taxon>
        <taxon>Arthropoda</taxon>
        <taxon>Hexapoda</taxon>
        <taxon>Insecta</taxon>
        <taxon>Pterygota</taxon>
        <taxon>Neoptera</taxon>
        <taxon>Endopterygota</taxon>
        <taxon>Hymenoptera</taxon>
        <taxon>Apocrita</taxon>
        <taxon>Aculeata</taxon>
        <taxon>Apoidea</taxon>
        <taxon>Anthophila</taxon>
        <taxon>Apidae</taxon>
        <taxon>Bombus</taxon>
        <taxon>Pyrobombus</taxon>
    </lineage>
</organism>
<name>A0A6P3URG4_BOMIM</name>
<feature type="region of interest" description="Disordered" evidence="2">
    <location>
        <begin position="201"/>
        <end position="222"/>
    </location>
</feature>
<dbReference type="GeneID" id="105680584"/>
<evidence type="ECO:0000256" key="1">
    <source>
        <dbReference type="SAM" id="Coils"/>
    </source>
</evidence>
<protein>
    <submittedName>
        <fullName evidence="4">CAP-Gly domain-containing linker protein 1-like</fullName>
    </submittedName>
</protein>
<feature type="coiled-coil region" evidence="1">
    <location>
        <begin position="246"/>
        <end position="273"/>
    </location>
</feature>
<sequence>MEEAAKMRYIIEGIKDKEANKAILYGARSMKELKENLIIYEEQKSRIAESSVRQVRPEDNRKCRQSASVMKYRKCEDLLFRFEEESFNKDNIQKERREQFVINTVNENKMKDIKKLLLKERERIGQLEHVSIKSFETEEEMTRLRNEVSNVTAQETQQIEDLQSRNKNWEGSRNNLDNEVQEKRIMEQCINQKTELQSKLKENQQESVVHKESEKSLRTELEPATKDLEKKNTLTEDMKKQFEHGTNTLKEQLQEAAETIESIKRKIEQLDYKIDHRPGTAMRYVDAFSRNIVEELLVQEGRSGLGDRVCKAQEEDDDFEDDEGQSFFIEVNSRCGIVKKSGVQV</sequence>
<keyword evidence="1" id="KW-0175">Coiled coil</keyword>
<evidence type="ECO:0000313" key="3">
    <source>
        <dbReference type="Proteomes" id="UP000515180"/>
    </source>
</evidence>
<evidence type="ECO:0000256" key="2">
    <source>
        <dbReference type="SAM" id="MobiDB-lite"/>
    </source>
</evidence>
<proteinExistence type="predicted"/>
<dbReference type="KEGG" id="bim:105680584"/>
<dbReference type="OrthoDB" id="3863715at2759"/>
<accession>A0A6P3URG4</accession>
<evidence type="ECO:0000313" key="4">
    <source>
        <dbReference type="RefSeq" id="XP_012239604.1"/>
    </source>
</evidence>
<dbReference type="Proteomes" id="UP000515180">
    <property type="component" value="Unplaced"/>
</dbReference>
<gene>
    <name evidence="4" type="primary">LOC105680584</name>
</gene>
<dbReference type="RefSeq" id="XP_012239604.1">
    <property type="nucleotide sequence ID" value="XM_012384181.1"/>
</dbReference>